<dbReference type="AlphaFoldDB" id="A0A6B2KXG1"/>
<feature type="transmembrane region" description="Helical" evidence="11">
    <location>
        <begin position="738"/>
        <end position="762"/>
    </location>
</feature>
<evidence type="ECO:0000256" key="10">
    <source>
        <dbReference type="SAM" id="MobiDB-lite"/>
    </source>
</evidence>
<reference evidence="12" key="1">
    <citation type="journal article" date="2020" name="J. Eukaryot. Microbiol.">
        <title>De novo Sequencing, Assembly and Annotation of the Transcriptome for the Free-Living Testate Amoeba Arcella intermedia.</title>
        <authorList>
            <person name="Ribeiro G.M."/>
            <person name="Porfirio-Sousa A.L."/>
            <person name="Maurer-Alcala X.X."/>
            <person name="Katz L.A."/>
            <person name="Lahr D.J.G."/>
        </authorList>
    </citation>
    <scope>NUCLEOTIDE SEQUENCE</scope>
</reference>
<dbReference type="GO" id="GO:0046872">
    <property type="term" value="F:metal ion binding"/>
    <property type="evidence" value="ECO:0007669"/>
    <property type="project" value="UniProtKB-KW"/>
</dbReference>
<feature type="region of interest" description="Disordered" evidence="10">
    <location>
        <begin position="484"/>
        <end position="515"/>
    </location>
</feature>
<dbReference type="Pfam" id="PF13246">
    <property type="entry name" value="Cation_ATPase"/>
    <property type="match status" value="1"/>
</dbReference>
<dbReference type="GO" id="GO:0019829">
    <property type="term" value="F:ATPase-coupled monoatomic cation transmembrane transporter activity"/>
    <property type="evidence" value="ECO:0007669"/>
    <property type="project" value="TreeGrafter"/>
</dbReference>
<evidence type="ECO:0000256" key="2">
    <source>
        <dbReference type="ARBA" id="ARBA00022692"/>
    </source>
</evidence>
<keyword evidence="4" id="KW-0547">Nucleotide-binding</keyword>
<keyword evidence="7" id="KW-1278">Translocase</keyword>
<feature type="transmembrane region" description="Helical" evidence="11">
    <location>
        <begin position="811"/>
        <end position="837"/>
    </location>
</feature>
<evidence type="ECO:0000256" key="6">
    <source>
        <dbReference type="ARBA" id="ARBA00022842"/>
    </source>
</evidence>
<dbReference type="PROSITE" id="PS00154">
    <property type="entry name" value="ATPASE_E1_E2"/>
    <property type="match status" value="1"/>
</dbReference>
<evidence type="ECO:0000256" key="5">
    <source>
        <dbReference type="ARBA" id="ARBA00022840"/>
    </source>
</evidence>
<dbReference type="EMBL" id="GIBP01000465">
    <property type="protein sequence ID" value="NDV29434.1"/>
    <property type="molecule type" value="Transcribed_RNA"/>
</dbReference>
<dbReference type="SFLD" id="SFLDG00002">
    <property type="entry name" value="C1.7:_P-type_atpase_like"/>
    <property type="match status" value="1"/>
</dbReference>
<dbReference type="GO" id="GO:0005524">
    <property type="term" value="F:ATP binding"/>
    <property type="evidence" value="ECO:0007669"/>
    <property type="project" value="UniProtKB-KW"/>
</dbReference>
<dbReference type="GO" id="GO:0016020">
    <property type="term" value="C:membrane"/>
    <property type="evidence" value="ECO:0007669"/>
    <property type="project" value="UniProtKB-SubCell"/>
</dbReference>
<dbReference type="NCBIfam" id="TIGR01657">
    <property type="entry name" value="P-ATPase-V"/>
    <property type="match status" value="1"/>
</dbReference>
<dbReference type="InterPro" id="IPR018303">
    <property type="entry name" value="ATPase_P-typ_P_site"/>
</dbReference>
<dbReference type="GO" id="GO:0140358">
    <property type="term" value="F:P-type transmembrane transporter activity"/>
    <property type="evidence" value="ECO:0007669"/>
    <property type="project" value="InterPro"/>
</dbReference>
<feature type="transmembrane region" description="Helical" evidence="11">
    <location>
        <begin position="774"/>
        <end position="791"/>
    </location>
</feature>
<evidence type="ECO:0008006" key="13">
    <source>
        <dbReference type="Google" id="ProtNLM"/>
    </source>
</evidence>
<accession>A0A6B2KXG1</accession>
<feature type="transmembrane region" description="Helical" evidence="11">
    <location>
        <begin position="697"/>
        <end position="718"/>
    </location>
</feature>
<dbReference type="Gene3D" id="3.40.1110.10">
    <property type="entry name" value="Calcium-transporting ATPase, cytoplasmic domain N"/>
    <property type="match status" value="1"/>
</dbReference>
<dbReference type="SUPFAM" id="SSF56784">
    <property type="entry name" value="HAD-like"/>
    <property type="match status" value="1"/>
</dbReference>
<dbReference type="PANTHER" id="PTHR45630:SF6">
    <property type="entry name" value="CATION-TRANSPORTING P-TYPE ATPASE N-TERMINAL DOMAIN-CONTAINING PROTEIN"/>
    <property type="match status" value="1"/>
</dbReference>
<dbReference type="InterPro" id="IPR001757">
    <property type="entry name" value="P_typ_ATPase"/>
</dbReference>
<dbReference type="SUPFAM" id="SSF81660">
    <property type="entry name" value="Metal cation-transporting ATPase, ATP-binding domain N"/>
    <property type="match status" value="1"/>
</dbReference>
<evidence type="ECO:0000256" key="3">
    <source>
        <dbReference type="ARBA" id="ARBA00022723"/>
    </source>
</evidence>
<name>A0A6B2KXG1_9EUKA</name>
<keyword evidence="8 11" id="KW-1133">Transmembrane helix</keyword>
<feature type="transmembrane region" description="Helical" evidence="11">
    <location>
        <begin position="857"/>
        <end position="874"/>
    </location>
</feature>
<comment type="subcellular location">
    <subcellularLocation>
        <location evidence="1">Membrane</location>
        <topology evidence="1">Multi-pass membrane protein</topology>
    </subcellularLocation>
</comment>
<feature type="transmembrane region" description="Helical" evidence="11">
    <location>
        <begin position="16"/>
        <end position="35"/>
    </location>
</feature>
<dbReference type="PRINTS" id="PR00119">
    <property type="entry name" value="CATATPASE"/>
</dbReference>
<evidence type="ECO:0000256" key="7">
    <source>
        <dbReference type="ARBA" id="ARBA00022967"/>
    </source>
</evidence>
<dbReference type="SUPFAM" id="SSF81665">
    <property type="entry name" value="Calcium ATPase, transmembrane domain M"/>
    <property type="match status" value="1"/>
</dbReference>
<evidence type="ECO:0000256" key="1">
    <source>
        <dbReference type="ARBA" id="ARBA00004141"/>
    </source>
</evidence>
<evidence type="ECO:0000256" key="9">
    <source>
        <dbReference type="ARBA" id="ARBA00023136"/>
    </source>
</evidence>
<dbReference type="NCBIfam" id="TIGR01494">
    <property type="entry name" value="ATPase_P-type"/>
    <property type="match status" value="1"/>
</dbReference>
<dbReference type="InterPro" id="IPR023299">
    <property type="entry name" value="ATPase_P-typ_cyto_dom_N"/>
</dbReference>
<feature type="transmembrane region" description="Helical" evidence="11">
    <location>
        <begin position="629"/>
        <end position="651"/>
    </location>
</feature>
<organism evidence="12">
    <name type="scientific">Arcella intermedia</name>
    <dbReference type="NCBI Taxonomy" id="1963864"/>
    <lineage>
        <taxon>Eukaryota</taxon>
        <taxon>Amoebozoa</taxon>
        <taxon>Tubulinea</taxon>
        <taxon>Elardia</taxon>
        <taxon>Arcellinida</taxon>
        <taxon>Sphaerothecina</taxon>
        <taxon>Arcellidae</taxon>
        <taxon>Arcella</taxon>
    </lineage>
</organism>
<protein>
    <recommendedName>
        <fullName evidence="13">Cation-transporting P-type ATPase C-terminal domain-containing protein</fullName>
    </recommendedName>
</protein>
<keyword evidence="2 11" id="KW-0812">Transmembrane</keyword>
<dbReference type="PANTHER" id="PTHR45630">
    <property type="entry name" value="CATION-TRANSPORTING ATPASE-RELATED"/>
    <property type="match status" value="1"/>
</dbReference>
<dbReference type="InterPro" id="IPR023298">
    <property type="entry name" value="ATPase_P-typ_TM_dom_sf"/>
</dbReference>
<evidence type="ECO:0000256" key="8">
    <source>
        <dbReference type="ARBA" id="ARBA00022989"/>
    </source>
</evidence>
<dbReference type="GO" id="GO:0016887">
    <property type="term" value="F:ATP hydrolysis activity"/>
    <property type="evidence" value="ECO:0007669"/>
    <property type="project" value="InterPro"/>
</dbReference>
<evidence type="ECO:0000256" key="11">
    <source>
        <dbReference type="SAM" id="Phobius"/>
    </source>
</evidence>
<sequence>MMQYSSEHVRSDSWDAFFLVSFLMLFAVSTSSYVLKKGLENKDRSNFELLLHCTMIITNVVPPELPMQTALAVNTALMALMQLHIFCTEPFRIPTAGKIDVCLFDKTGTITADHLNAVGIVGPKAKPSPGASHSSPRPLQPMLQAPLPTLLVLGGCHSLVSINGKVVGDPVEEAAVTSLEIFVTAKGKAYPRKWNEMNQNQIEIEAIHRNHFASKLQLMSVLAKVEGIEDSGIWSLVKGSPEAISKLLRDKETPEWYWNTYKDLTRRGMRVLALGYKEFQDSKLSLHEIVKLPRSKIESDLKFAGFVAFRCPVRKDSKAIVQELKRGSHKVQMITGDATLTATFVAQEVGMATNASKILILQENNNQLCWLSASDDSQVALFNTDKIDELAKEYCLCVSGYSLQEAIKKDKNFTKYIDRISIFARMTPEQKETVISYMKEMKHFCLMCGDGANDVGALKQSHVGVALLSGFGALNVDKKAIQQDLSTNPPDEPSPSPAPTPAPAPAPAPVPAPPRLTREEIQARLERDINERTARGESCPSFRAFIAHIKNESAEARRIAQQRQGQGIAGHAQRVALDKYLQDMDTNMGDISVKLGDASVAAPFTAKTPSIEATVDIIRQGRCALVTTLQMYQILALNCLISAYSLSVLYLDGIKYGDHQMMASGVLMTISFLTLSRATPLKELSPVRPLTTIFHPALFLSLLGQFCVHLGCMVYVTSLTKQYTPEWSPNLYGQFKPSLLNTVVFLTSTVQSVSVFVVNYKGRPFMVGMPDNPYLLYSLGACLVGVFLAATEQIPTFNKILQLVPFPNAEFGMIIFQVLLFNIGMTLLWDFLMVGCFARNILKENLKSFKTEDAKKMLKMVLVLVTLIWLFTPSEEDYEKLKVDFASLEF</sequence>
<dbReference type="InterPro" id="IPR044492">
    <property type="entry name" value="P_typ_ATPase_HD_dom"/>
</dbReference>
<dbReference type="SFLD" id="SFLDF00027">
    <property type="entry name" value="p-type_atpase"/>
    <property type="match status" value="1"/>
</dbReference>
<keyword evidence="6" id="KW-0460">Magnesium</keyword>
<dbReference type="SFLD" id="SFLDS00003">
    <property type="entry name" value="Haloacid_Dehalogenase"/>
    <property type="match status" value="1"/>
</dbReference>
<dbReference type="InterPro" id="IPR023214">
    <property type="entry name" value="HAD_sf"/>
</dbReference>
<keyword evidence="5" id="KW-0067">ATP-binding</keyword>
<dbReference type="InterPro" id="IPR036412">
    <property type="entry name" value="HAD-like_sf"/>
</dbReference>
<evidence type="ECO:0000313" key="12">
    <source>
        <dbReference type="EMBL" id="NDV29434.1"/>
    </source>
</evidence>
<keyword evidence="3" id="KW-0479">Metal-binding</keyword>
<feature type="compositionally biased region" description="Pro residues" evidence="10">
    <location>
        <begin position="490"/>
        <end position="514"/>
    </location>
</feature>
<keyword evidence="9 11" id="KW-0472">Membrane</keyword>
<dbReference type="InterPro" id="IPR006544">
    <property type="entry name" value="P-type_TPase_V"/>
</dbReference>
<evidence type="ECO:0000256" key="4">
    <source>
        <dbReference type="ARBA" id="ARBA00022741"/>
    </source>
</evidence>
<dbReference type="Gene3D" id="3.40.50.1000">
    <property type="entry name" value="HAD superfamily/HAD-like"/>
    <property type="match status" value="1"/>
</dbReference>
<proteinExistence type="predicted"/>